<comment type="similarity">
    <text evidence="1">Belongs to the neutral sphingomyelinase family.</text>
</comment>
<evidence type="ECO:0000256" key="2">
    <source>
        <dbReference type="ARBA" id="ARBA00012369"/>
    </source>
</evidence>
<comment type="catalytic activity">
    <reaction evidence="4">
        <text>N-(hexadecanoyl)-sphing-4-enine-1-phosphocholine + H2O = N-hexadecanoylsphing-4-enine + phosphocholine + H(+)</text>
        <dbReference type="Rhea" id="RHEA:45644"/>
        <dbReference type="ChEBI" id="CHEBI:15377"/>
        <dbReference type="ChEBI" id="CHEBI:15378"/>
        <dbReference type="ChEBI" id="CHEBI:72959"/>
        <dbReference type="ChEBI" id="CHEBI:78646"/>
        <dbReference type="ChEBI" id="CHEBI:295975"/>
    </reaction>
    <physiologicalReaction direction="left-to-right" evidence="4">
        <dbReference type="Rhea" id="RHEA:45645"/>
    </physiologicalReaction>
</comment>
<evidence type="ECO:0000313" key="7">
    <source>
        <dbReference type="EMBL" id="CAC5392007.1"/>
    </source>
</evidence>
<feature type="domain" description="Endonuclease/exonuclease/phosphatase" evidence="6">
    <location>
        <begin position="212"/>
        <end position="478"/>
    </location>
</feature>
<reference evidence="7 8" key="1">
    <citation type="submission" date="2020-06" db="EMBL/GenBank/DDBJ databases">
        <authorList>
            <person name="Li R."/>
            <person name="Bekaert M."/>
        </authorList>
    </citation>
    <scope>NUCLEOTIDE SEQUENCE [LARGE SCALE GENOMIC DNA]</scope>
    <source>
        <strain evidence="8">wild</strain>
    </source>
</reference>
<dbReference type="PANTHER" id="PTHR16320">
    <property type="entry name" value="SPHINGOMYELINASE FAMILY MEMBER"/>
    <property type="match status" value="1"/>
</dbReference>
<dbReference type="GO" id="GO:0005576">
    <property type="term" value="C:extracellular region"/>
    <property type="evidence" value="ECO:0007669"/>
    <property type="project" value="InterPro"/>
</dbReference>
<dbReference type="Pfam" id="PF03372">
    <property type="entry name" value="Exo_endo_phos"/>
    <property type="match status" value="1"/>
</dbReference>
<evidence type="ECO:0000259" key="6">
    <source>
        <dbReference type="Pfam" id="PF03372"/>
    </source>
</evidence>
<keyword evidence="5" id="KW-1133">Transmembrane helix</keyword>
<keyword evidence="3 7" id="KW-0378">Hydrolase</keyword>
<dbReference type="SUPFAM" id="SSF56219">
    <property type="entry name" value="DNase I-like"/>
    <property type="match status" value="1"/>
</dbReference>
<evidence type="ECO:0000313" key="8">
    <source>
        <dbReference type="Proteomes" id="UP000507470"/>
    </source>
</evidence>
<keyword evidence="5" id="KW-0812">Transmembrane</keyword>
<evidence type="ECO:0000256" key="5">
    <source>
        <dbReference type="SAM" id="Phobius"/>
    </source>
</evidence>
<dbReference type="GO" id="GO:0005737">
    <property type="term" value="C:cytoplasm"/>
    <property type="evidence" value="ECO:0007669"/>
    <property type="project" value="TreeGrafter"/>
</dbReference>
<accession>A0A6J8CAZ6</accession>
<dbReference type="EMBL" id="CACVKT020004886">
    <property type="protein sequence ID" value="CAC5392007.1"/>
    <property type="molecule type" value="Genomic_DNA"/>
</dbReference>
<dbReference type="CDD" id="cd09078">
    <property type="entry name" value="nSMase"/>
    <property type="match status" value="1"/>
</dbReference>
<gene>
    <name evidence="7" type="ORF">MCOR_26973</name>
</gene>
<dbReference type="InterPro" id="IPR036691">
    <property type="entry name" value="Endo/exonu/phosph_ase_sf"/>
</dbReference>
<dbReference type="GO" id="GO:0004767">
    <property type="term" value="F:sphingomyelin phosphodiesterase activity"/>
    <property type="evidence" value="ECO:0007669"/>
    <property type="project" value="UniProtKB-EC"/>
</dbReference>
<protein>
    <recommendedName>
        <fullName evidence="2">sphingomyelin phosphodiesterase</fullName>
        <ecNumber evidence="2">3.1.4.12</ecNumber>
    </recommendedName>
</protein>
<dbReference type="InterPro" id="IPR038772">
    <property type="entry name" value="Sph/SMPD2-like"/>
</dbReference>
<keyword evidence="5" id="KW-0472">Membrane</keyword>
<proteinExistence type="inferred from homology"/>
<dbReference type="InterPro" id="IPR005135">
    <property type="entry name" value="Endo/exonuclease/phosphatase"/>
</dbReference>
<keyword evidence="8" id="KW-1185">Reference proteome</keyword>
<evidence type="ECO:0000256" key="4">
    <source>
        <dbReference type="ARBA" id="ARBA00049371"/>
    </source>
</evidence>
<organism evidence="7 8">
    <name type="scientific">Mytilus coruscus</name>
    <name type="common">Sea mussel</name>
    <dbReference type="NCBI Taxonomy" id="42192"/>
    <lineage>
        <taxon>Eukaryota</taxon>
        <taxon>Metazoa</taxon>
        <taxon>Spiralia</taxon>
        <taxon>Lophotrochozoa</taxon>
        <taxon>Mollusca</taxon>
        <taxon>Bivalvia</taxon>
        <taxon>Autobranchia</taxon>
        <taxon>Pteriomorphia</taxon>
        <taxon>Mytilida</taxon>
        <taxon>Mytiloidea</taxon>
        <taxon>Mytilidae</taxon>
        <taxon>Mytilinae</taxon>
        <taxon>Mytilus</taxon>
    </lineage>
</organism>
<dbReference type="PANTHER" id="PTHR16320:SF1">
    <property type="entry name" value="SPHINGOMYELINASE DDB_G0288017"/>
    <property type="match status" value="1"/>
</dbReference>
<name>A0A6J8CAZ6_MYTCO</name>
<feature type="transmembrane region" description="Helical" evidence="5">
    <location>
        <begin position="56"/>
        <end position="82"/>
    </location>
</feature>
<dbReference type="Proteomes" id="UP000507470">
    <property type="component" value="Unassembled WGS sequence"/>
</dbReference>
<dbReference type="EC" id="3.1.4.12" evidence="2"/>
<dbReference type="InterPro" id="IPR017766">
    <property type="entry name" value="Sphingomyelinase/PLipase_C"/>
</dbReference>
<sequence>MLYKTAFPISLLQYLFYISEVALYPVVWTVNQLTSPFLISTKEDHWDLEIIIKKLLYPPLIILFLSIFGIPAIFGVVLRCLLHLFRRPYVLSVEKSFHPPSINERRASISVGRLHPDGRRNSLLSKSLSKTFTISSANLCLLPELLSRINNLPNTGHRSWMIGERIVIDQFFFKNSMNSIQSFSPISRKNSGTSRSEKTAVEPGHNILTHFPKLDFLCLQETWDRDYSHKLMSELHKVFPWILYDVGKTNLLTNRFMLNSGLMLASKYEILDADFHPYTDSFSQCIYSSKGLLMTKVLLSSTEHHDEVGYIFTTHLQAYQGMEDIIQKQLDEILSWTKKFREESLKSEDIVIFDVLCGDFNFDNISPIDEPCTRHKLFDVYEDLCRISPGQDQDWTIGTEMRQMCLWENQISSPEGLKEALEDPILRHRYVVDGNIKDGTMREICKTKPLDDEDVRTKLIDVSGKRRIDYILYRKDTPLTVQNFSFVTRLATLTDHIPVTMTFSSQQ</sequence>
<dbReference type="AlphaFoldDB" id="A0A6J8CAZ6"/>
<dbReference type="OrthoDB" id="40902at2759"/>
<evidence type="ECO:0000256" key="3">
    <source>
        <dbReference type="ARBA" id="ARBA00022801"/>
    </source>
</evidence>
<dbReference type="Gene3D" id="3.60.10.10">
    <property type="entry name" value="Endonuclease/exonuclease/phosphatase"/>
    <property type="match status" value="1"/>
</dbReference>
<evidence type="ECO:0000256" key="1">
    <source>
        <dbReference type="ARBA" id="ARBA00006335"/>
    </source>
</evidence>